<organism evidence="1 2">
    <name type="scientific">Cylicocyclus nassatus</name>
    <name type="common">Nematode worm</name>
    <dbReference type="NCBI Taxonomy" id="53992"/>
    <lineage>
        <taxon>Eukaryota</taxon>
        <taxon>Metazoa</taxon>
        <taxon>Ecdysozoa</taxon>
        <taxon>Nematoda</taxon>
        <taxon>Chromadorea</taxon>
        <taxon>Rhabditida</taxon>
        <taxon>Rhabditina</taxon>
        <taxon>Rhabditomorpha</taxon>
        <taxon>Strongyloidea</taxon>
        <taxon>Strongylidae</taxon>
        <taxon>Cylicocyclus</taxon>
    </lineage>
</organism>
<comment type="caution">
    <text evidence="1">The sequence shown here is derived from an EMBL/GenBank/DDBJ whole genome shotgun (WGS) entry which is preliminary data.</text>
</comment>
<name>A0AA36GT89_CYLNA</name>
<accession>A0AA36GT89</accession>
<dbReference type="Proteomes" id="UP001176961">
    <property type="component" value="Unassembled WGS sequence"/>
</dbReference>
<keyword evidence="2" id="KW-1185">Reference proteome</keyword>
<gene>
    <name evidence="1" type="ORF">CYNAS_LOCUS9832</name>
</gene>
<sequence>MNFLQQYDRSVYKYLHNNLFWWTRVYPTARIFYSFISKWPRTEKTWFQIGEEHVNFITKYHRSGNTNETCQMLSERTKFVCQAYTYTWTGIWLYCAFVLPNG</sequence>
<evidence type="ECO:0000313" key="1">
    <source>
        <dbReference type="EMBL" id="CAJ0597849.1"/>
    </source>
</evidence>
<evidence type="ECO:0000313" key="2">
    <source>
        <dbReference type="Proteomes" id="UP001176961"/>
    </source>
</evidence>
<reference evidence="1" key="1">
    <citation type="submission" date="2023-07" db="EMBL/GenBank/DDBJ databases">
        <authorList>
            <consortium name="CYATHOMIX"/>
        </authorList>
    </citation>
    <scope>NUCLEOTIDE SEQUENCE</scope>
    <source>
        <strain evidence="1">N/A</strain>
    </source>
</reference>
<dbReference type="AlphaFoldDB" id="A0AA36GT89"/>
<protein>
    <submittedName>
        <fullName evidence="1">Uncharacterized protein</fullName>
    </submittedName>
</protein>
<proteinExistence type="predicted"/>
<dbReference type="EMBL" id="CATQJL010000223">
    <property type="protein sequence ID" value="CAJ0597849.1"/>
    <property type="molecule type" value="Genomic_DNA"/>
</dbReference>